<evidence type="ECO:0000256" key="6">
    <source>
        <dbReference type="SAM" id="Phobius"/>
    </source>
</evidence>
<comment type="caution">
    <text evidence="7">The sequence shown here is derived from an EMBL/GenBank/DDBJ whole genome shotgun (WGS) entry which is preliminary data.</text>
</comment>
<comment type="subcellular location">
    <subcellularLocation>
        <location evidence="1">Membrane</location>
        <topology evidence="1">Multi-pass membrane protein</topology>
    </subcellularLocation>
</comment>
<evidence type="ECO:0000313" key="8">
    <source>
        <dbReference type="Proteomes" id="UP000585474"/>
    </source>
</evidence>
<keyword evidence="3 6" id="KW-0812">Transmembrane</keyword>
<organism evidence="7 8">
    <name type="scientific">Actinidia rufa</name>
    <dbReference type="NCBI Taxonomy" id="165716"/>
    <lineage>
        <taxon>Eukaryota</taxon>
        <taxon>Viridiplantae</taxon>
        <taxon>Streptophyta</taxon>
        <taxon>Embryophyta</taxon>
        <taxon>Tracheophyta</taxon>
        <taxon>Spermatophyta</taxon>
        <taxon>Magnoliopsida</taxon>
        <taxon>eudicotyledons</taxon>
        <taxon>Gunneridae</taxon>
        <taxon>Pentapetalae</taxon>
        <taxon>asterids</taxon>
        <taxon>Ericales</taxon>
        <taxon>Actinidiaceae</taxon>
        <taxon>Actinidia</taxon>
    </lineage>
</organism>
<dbReference type="GO" id="GO:0016020">
    <property type="term" value="C:membrane"/>
    <property type="evidence" value="ECO:0007669"/>
    <property type="project" value="UniProtKB-SubCell"/>
</dbReference>
<evidence type="ECO:0000256" key="1">
    <source>
        <dbReference type="ARBA" id="ARBA00004141"/>
    </source>
</evidence>
<protein>
    <submittedName>
        <fullName evidence="7">Transmembrane protein, putative</fullName>
    </submittedName>
</protein>
<name>A0A7J0GDX3_9ERIC</name>
<evidence type="ECO:0000313" key="7">
    <source>
        <dbReference type="EMBL" id="GFZ08942.1"/>
    </source>
</evidence>
<feature type="transmembrane region" description="Helical" evidence="6">
    <location>
        <begin position="148"/>
        <end position="166"/>
    </location>
</feature>
<proteinExistence type="inferred from homology"/>
<dbReference type="Proteomes" id="UP000585474">
    <property type="component" value="Unassembled WGS sequence"/>
</dbReference>
<dbReference type="OrthoDB" id="1928191at2759"/>
<dbReference type="Pfam" id="PF05078">
    <property type="entry name" value="DUF679"/>
    <property type="match status" value="1"/>
</dbReference>
<dbReference type="GO" id="GO:0010256">
    <property type="term" value="P:endomembrane system organization"/>
    <property type="evidence" value="ECO:0007669"/>
    <property type="project" value="TreeGrafter"/>
</dbReference>
<feature type="transmembrane region" description="Helical" evidence="6">
    <location>
        <begin position="52"/>
        <end position="70"/>
    </location>
</feature>
<sequence>MGKSTSEKSMGYMTLTGFGNLIKLLPTGTVFLFQFLNPVLTNNGKCHVSNKYLSGALIGFCGLSCFFSSFTDSYTGTDGSTHYGIATFKGIWPTTSSGSANISSYKIRPGDFVRAMFSLIVFGVVSLLDSNTVDCFYPSFESNKKALLMALPPAIGSISSAVFVLFPNTRHGIGYPPSSSESSNDS</sequence>
<keyword evidence="8" id="KW-1185">Reference proteome</keyword>
<feature type="transmembrane region" description="Helical" evidence="6">
    <location>
        <begin position="21"/>
        <end position="40"/>
    </location>
</feature>
<dbReference type="PANTHER" id="PTHR31621:SF66">
    <property type="entry name" value="PROTEIN DMP2"/>
    <property type="match status" value="1"/>
</dbReference>
<evidence type="ECO:0000256" key="5">
    <source>
        <dbReference type="ARBA" id="ARBA00023136"/>
    </source>
</evidence>
<reference evidence="7 8" key="1">
    <citation type="submission" date="2019-07" db="EMBL/GenBank/DDBJ databases">
        <title>De Novo Assembly of kiwifruit Actinidia rufa.</title>
        <authorList>
            <person name="Sugita-Konishi S."/>
            <person name="Sato K."/>
            <person name="Mori E."/>
            <person name="Abe Y."/>
            <person name="Kisaki G."/>
            <person name="Hamano K."/>
            <person name="Suezawa K."/>
            <person name="Otani M."/>
            <person name="Fukuda T."/>
            <person name="Manabe T."/>
            <person name="Gomi K."/>
            <person name="Tabuchi M."/>
            <person name="Akimitsu K."/>
            <person name="Kataoka I."/>
        </authorList>
    </citation>
    <scope>NUCLEOTIDE SEQUENCE [LARGE SCALE GENOMIC DNA]</scope>
    <source>
        <strain evidence="8">cv. Fuchu</strain>
    </source>
</reference>
<accession>A0A7J0GDX3</accession>
<gene>
    <name evidence="7" type="ORF">Acr_20g0007500</name>
</gene>
<keyword evidence="4 6" id="KW-1133">Transmembrane helix</keyword>
<dbReference type="GO" id="GO:0005737">
    <property type="term" value="C:cytoplasm"/>
    <property type="evidence" value="ECO:0007669"/>
    <property type="project" value="UniProtKB-ARBA"/>
</dbReference>
<evidence type="ECO:0000256" key="2">
    <source>
        <dbReference type="ARBA" id="ARBA00008707"/>
    </source>
</evidence>
<comment type="similarity">
    <text evidence="2">Belongs to the plant DMP1 protein family.</text>
</comment>
<evidence type="ECO:0000256" key="3">
    <source>
        <dbReference type="ARBA" id="ARBA00022692"/>
    </source>
</evidence>
<dbReference type="PANTHER" id="PTHR31621">
    <property type="entry name" value="PROTEIN DMP3"/>
    <property type="match status" value="1"/>
</dbReference>
<dbReference type="EMBL" id="BJWL01000020">
    <property type="protein sequence ID" value="GFZ08942.1"/>
    <property type="molecule type" value="Genomic_DNA"/>
</dbReference>
<dbReference type="InterPro" id="IPR007770">
    <property type="entry name" value="DMP"/>
</dbReference>
<keyword evidence="5 6" id="KW-0472">Membrane</keyword>
<evidence type="ECO:0000256" key="4">
    <source>
        <dbReference type="ARBA" id="ARBA00022989"/>
    </source>
</evidence>
<dbReference type="AlphaFoldDB" id="A0A7J0GDX3"/>